<dbReference type="PANTHER" id="PTHR40940">
    <property type="entry name" value="PROTEIN BATD-RELATED"/>
    <property type="match status" value="1"/>
</dbReference>
<organism evidence="2 3">
    <name type="scientific">OM182 bacterium</name>
    <dbReference type="NCBI Taxonomy" id="2510334"/>
    <lineage>
        <taxon>Bacteria</taxon>
        <taxon>Pseudomonadati</taxon>
        <taxon>Pseudomonadota</taxon>
        <taxon>Gammaproteobacteria</taxon>
        <taxon>OMG group</taxon>
        <taxon>OM182 clade</taxon>
    </lineage>
</organism>
<proteinExistence type="predicted"/>
<evidence type="ECO:0000313" key="3">
    <source>
        <dbReference type="Proteomes" id="UP000320404"/>
    </source>
</evidence>
<gene>
    <name evidence="2" type="ORF">EVA69_04385</name>
</gene>
<evidence type="ECO:0000313" key="2">
    <source>
        <dbReference type="EMBL" id="RZO75350.1"/>
    </source>
</evidence>
<dbReference type="InterPro" id="IPR025738">
    <property type="entry name" value="BatD"/>
</dbReference>
<keyword evidence="1" id="KW-0732">Signal</keyword>
<accession>A0A520RYN0</accession>
<name>A0A520RYN0_9GAMM</name>
<feature type="chain" id="PRO_5022109550" evidence="1">
    <location>
        <begin position="25"/>
        <end position="598"/>
    </location>
</feature>
<reference evidence="2 3" key="1">
    <citation type="submission" date="2019-02" db="EMBL/GenBank/DDBJ databases">
        <title>Prokaryotic population dynamics and viral predation in marine succession experiment using metagenomics: the confinement effect.</title>
        <authorList>
            <person name="Haro-Moreno J.M."/>
            <person name="Rodriguez-Valera F."/>
            <person name="Lopez-Perez M."/>
        </authorList>
    </citation>
    <scope>NUCLEOTIDE SEQUENCE [LARGE SCALE GENOMIC DNA]</scope>
    <source>
        <strain evidence="2">MED-G158</strain>
    </source>
</reference>
<dbReference type="Proteomes" id="UP000320404">
    <property type="component" value="Unassembled WGS sequence"/>
</dbReference>
<dbReference type="EMBL" id="SHAH01000059">
    <property type="protein sequence ID" value="RZO75350.1"/>
    <property type="molecule type" value="Genomic_DNA"/>
</dbReference>
<protein>
    <submittedName>
        <fullName evidence="2">Protein BatD</fullName>
    </submittedName>
</protein>
<sequence>MVKRFLIRLLAIASVLSISPTAMAQEIEVSVDRSELARGETLTYTIRVFDQRQGMQLDLTPLTENFDVLGTRTSSQIRSINGTVESWTDYIVTLFPLTEGDLEIPSLEINNATTEPITVSVVNQGPRSNQSSEELFLEIEVNKESVYVQEQLLFTVRLYYTINGIRNPQFTELEMADTVIQLIGSPNQYEKLIDGVRYGVYEKRYVIFPQRSGPLEIPDILFRGEVTDGSSNFVFRNLNTRRVTAFIDGITIDVLERPASAASSGFWLPVSSLTLEETWSDELADVQIGDSLIRTITMVAEGLDGAVLPPFGGAELIGANVYPDPSEIDRTFVDGAIVGTRVETMTIVPTESGALEIPEISIPWWNVDTGELEATVIPATFIDIASVEGAAPAEQAVASTGNLEELLEMPPVVDQDMIDAQAEAEFIEVDADWLNYVIVGAFLIVLASIYRLVVMPNHAEIAAFVRAQKQRIDDHYAPANNENVAYKQLRDALGKSAPNQRDLNEIRQRWIVWCDHFIAERRVTSMEDILQQHEAPQLHEFAAALQADLFNNNSPTQSKGFDTQALTQCLTGLRAERVKQTKQQAREDRYALPPLYKA</sequence>
<dbReference type="PANTHER" id="PTHR40940:SF1">
    <property type="entry name" value="PROTEIN BATD"/>
    <property type="match status" value="1"/>
</dbReference>
<dbReference type="Pfam" id="PF13584">
    <property type="entry name" value="BatD"/>
    <property type="match status" value="1"/>
</dbReference>
<dbReference type="AlphaFoldDB" id="A0A520RYN0"/>
<comment type="caution">
    <text evidence="2">The sequence shown here is derived from an EMBL/GenBank/DDBJ whole genome shotgun (WGS) entry which is preliminary data.</text>
</comment>
<evidence type="ECO:0000256" key="1">
    <source>
        <dbReference type="SAM" id="SignalP"/>
    </source>
</evidence>
<feature type="signal peptide" evidence="1">
    <location>
        <begin position="1"/>
        <end position="24"/>
    </location>
</feature>